<keyword evidence="4" id="KW-1185">Reference proteome</keyword>
<proteinExistence type="predicted"/>
<dbReference type="Pfam" id="PF01326">
    <property type="entry name" value="PPDK_N"/>
    <property type="match status" value="1"/>
</dbReference>
<dbReference type="InterPro" id="IPR051549">
    <property type="entry name" value="PEP_Utilizing_Enz"/>
</dbReference>
<gene>
    <name evidence="3" type="ORF">GFN93_00305</name>
</gene>
<feature type="domain" description="Pyruvate phosphate dikinase AMP/ATP-binding" evidence="2">
    <location>
        <begin position="18"/>
        <end position="323"/>
    </location>
</feature>
<name>A0A6N7LNN6_9GAMM</name>
<dbReference type="Gene3D" id="3.50.30.10">
    <property type="entry name" value="Phosphohistidine domain"/>
    <property type="match status" value="1"/>
</dbReference>
<dbReference type="InterPro" id="IPR008279">
    <property type="entry name" value="PEP-util_enz_mobile_dom"/>
</dbReference>
<comment type="caution">
    <text evidence="3">The sequence shown here is derived from an EMBL/GenBank/DDBJ whole genome shotgun (WGS) entry which is preliminary data.</text>
</comment>
<feature type="domain" description="PEP-utilising enzyme mobile" evidence="1">
    <location>
        <begin position="823"/>
        <end position="891"/>
    </location>
</feature>
<protein>
    <submittedName>
        <fullName evidence="3">Phosphoenolpyruvate synthase</fullName>
    </submittedName>
</protein>
<dbReference type="InterPro" id="IPR002192">
    <property type="entry name" value="PPDK_AMP/ATP-bd"/>
</dbReference>
<evidence type="ECO:0000313" key="3">
    <source>
        <dbReference type="EMBL" id="MQX51667.1"/>
    </source>
</evidence>
<sequence length="908" mass="102108">MNALIASSHEAGFLPLTEIGGKASNLAWLSDNAFPVPAWSVLTVSAFRQQLRSEGIDAWIEQCIARIDSKDPASVADAASRIQDRILAMPLDAEIRVAIADVIAGREGVRFAVRSSVVDEDGDAASFAGQMDSQLYCLGQEAIEKAVLVVMASAFNERALIYRLHRGVSLEHIQAAVILQEMVDSDVAGVMFTAHPVTGSRRHALISGTWGCGEGIVSGLCVADEFTVELDGSTIDSTIQEKDTYLVMHDGGHGTVEREVEERRRLQPVLTTEQIIALRDLGKQVANLKRFPQDIEWALKDGELYLLQTRPVTSLPANTSVKAHPLVWDNSNIQESYCGVTTPLTFSFAQRAYTTVYTQTLRVLGVREEVIEAHRGMLENMLAFVRGRIYYNINNWYRGLLFLPSFSTNKEDLERMMGLQDPVDMIQDQTLTFIEKLKRLPQLLRALIRMLSGFRKMPLMVADFRQHFENTYQDFDRSTLHTRSPGELIRLARHLDKVLLDNWTTPIINDFYVMMSNGKLHRFLVKAGISDPGIIQNNLLSGEAEIESTEPTKMLLGMCDYLRERPSLRRLVVNGDNQDMLKRLRHADPNFHALCQEYIERYGDRVMGELKLESITLRQDPGFMFSVLRNFLSRDDLTLEALNNRESALRHETENTIFPQVEAALGRRQRRKFENVLQQCRSAIKHRENMRLARTRTFALYRDIFIEIGNQLAFYGNLDAPRDIFWLTVDELYAWNDGRAVQTDWKPLVAARQAEYQGYHDEEPPHHFITHDVPYLHNEYRYPHEQTIDEDASTLRGIGCYPGVVEGNIRLIFSPDDELNLNGQILCTVRTDPGWAPLFPTAGGLLVERGSTLSHSAVVARELGIPAVVGVPGLTAILKDGEAVRMDGAAGTIHRCASELSGEADDAA</sequence>
<evidence type="ECO:0000259" key="2">
    <source>
        <dbReference type="Pfam" id="PF01326"/>
    </source>
</evidence>
<keyword evidence="3" id="KW-0670">Pyruvate</keyword>
<evidence type="ECO:0000259" key="1">
    <source>
        <dbReference type="Pfam" id="PF00391"/>
    </source>
</evidence>
<evidence type="ECO:0000313" key="4">
    <source>
        <dbReference type="Proteomes" id="UP000469421"/>
    </source>
</evidence>
<dbReference type="Pfam" id="PF00391">
    <property type="entry name" value="PEP-utilizers"/>
    <property type="match status" value="1"/>
</dbReference>
<dbReference type="GO" id="GO:0016301">
    <property type="term" value="F:kinase activity"/>
    <property type="evidence" value="ECO:0007669"/>
    <property type="project" value="InterPro"/>
</dbReference>
<dbReference type="Gene3D" id="3.30.470.20">
    <property type="entry name" value="ATP-grasp fold, B domain"/>
    <property type="match status" value="1"/>
</dbReference>
<dbReference type="Gene3D" id="3.30.1490.20">
    <property type="entry name" value="ATP-grasp fold, A domain"/>
    <property type="match status" value="1"/>
</dbReference>
<dbReference type="NCBIfam" id="NF004883">
    <property type="entry name" value="PRK06241.2-4"/>
    <property type="match status" value="1"/>
</dbReference>
<dbReference type="GO" id="GO:0005524">
    <property type="term" value="F:ATP binding"/>
    <property type="evidence" value="ECO:0007669"/>
    <property type="project" value="InterPro"/>
</dbReference>
<reference evidence="3 4" key="1">
    <citation type="submission" date="2019-10" db="EMBL/GenBank/DDBJ databases">
        <title>Alcanivorax sp.PA15-N-34 draft genome sequence.</title>
        <authorList>
            <person name="Liao X."/>
            <person name="Shao Z."/>
        </authorList>
    </citation>
    <scope>NUCLEOTIDE SEQUENCE [LARGE SCALE GENOMIC DNA]</scope>
    <source>
        <strain evidence="3 4">PA15-N-34</strain>
    </source>
</reference>
<dbReference type="EMBL" id="WIRE01000001">
    <property type="protein sequence ID" value="MQX51667.1"/>
    <property type="molecule type" value="Genomic_DNA"/>
</dbReference>
<dbReference type="SUPFAM" id="SSF56059">
    <property type="entry name" value="Glutathione synthetase ATP-binding domain-like"/>
    <property type="match status" value="1"/>
</dbReference>
<dbReference type="Proteomes" id="UP000469421">
    <property type="component" value="Unassembled WGS sequence"/>
</dbReference>
<dbReference type="InterPro" id="IPR013815">
    <property type="entry name" value="ATP_grasp_subdomain_1"/>
</dbReference>
<dbReference type="SUPFAM" id="SSF52009">
    <property type="entry name" value="Phosphohistidine domain"/>
    <property type="match status" value="1"/>
</dbReference>
<dbReference type="PANTHER" id="PTHR43615">
    <property type="entry name" value="PHOSPHOENOLPYRUVATE SYNTHASE-RELATED"/>
    <property type="match status" value="1"/>
</dbReference>
<accession>A0A6N7LNN6</accession>
<dbReference type="InterPro" id="IPR036637">
    <property type="entry name" value="Phosphohistidine_dom_sf"/>
</dbReference>
<dbReference type="RefSeq" id="WP_153498466.1">
    <property type="nucleotide sequence ID" value="NZ_WIRE01000001.1"/>
</dbReference>
<organism evidence="3 4">
    <name type="scientific">Alcanivorax sediminis</name>
    <dbReference type="NCBI Taxonomy" id="2663008"/>
    <lineage>
        <taxon>Bacteria</taxon>
        <taxon>Pseudomonadati</taxon>
        <taxon>Pseudomonadota</taxon>
        <taxon>Gammaproteobacteria</taxon>
        <taxon>Oceanospirillales</taxon>
        <taxon>Alcanivoracaceae</taxon>
        <taxon>Alcanivorax</taxon>
    </lineage>
</organism>
<dbReference type="PANTHER" id="PTHR43615:SF1">
    <property type="entry name" value="PPDK_N DOMAIN-CONTAINING PROTEIN"/>
    <property type="match status" value="1"/>
</dbReference>
<dbReference type="AlphaFoldDB" id="A0A6N7LNN6"/>